<keyword evidence="3" id="KW-1185">Reference proteome</keyword>
<organism evidence="2 3">
    <name type="scientific">Peptoniphilus olsenii</name>
    <dbReference type="NCBI Taxonomy" id="411570"/>
    <lineage>
        <taxon>Bacteria</taxon>
        <taxon>Bacillati</taxon>
        <taxon>Bacillota</taxon>
        <taxon>Tissierellia</taxon>
        <taxon>Tissierellales</taxon>
        <taxon>Peptoniphilaceae</taxon>
        <taxon>Peptoniphilus</taxon>
    </lineage>
</organism>
<reference evidence="2 3" key="1">
    <citation type="submission" date="2024-06" db="EMBL/GenBank/DDBJ databases">
        <title>Genomic Encyclopedia of Type Strains, Phase IV (KMG-IV): sequencing the most valuable type-strain genomes for metagenomic binning, comparative biology and taxonomic classification.</title>
        <authorList>
            <person name="Goeker M."/>
        </authorList>
    </citation>
    <scope>NUCLEOTIDE SEQUENCE [LARGE SCALE GENOMIC DNA]</scope>
    <source>
        <strain evidence="2 3">DSM 21460</strain>
    </source>
</reference>
<dbReference type="RefSeq" id="WP_354366965.1">
    <property type="nucleotide sequence ID" value="NZ_JBEPMA010000002.1"/>
</dbReference>
<gene>
    <name evidence="2" type="ORF">ABID14_000552</name>
</gene>
<dbReference type="InterPro" id="IPR003770">
    <property type="entry name" value="MLTG-like"/>
</dbReference>
<evidence type="ECO:0000313" key="3">
    <source>
        <dbReference type="Proteomes" id="UP001549162"/>
    </source>
</evidence>
<dbReference type="Pfam" id="PF02618">
    <property type="entry name" value="YceG"/>
    <property type="match status" value="1"/>
</dbReference>
<feature type="transmembrane region" description="Helical" evidence="1">
    <location>
        <begin position="7"/>
        <end position="31"/>
    </location>
</feature>
<dbReference type="GO" id="GO:0051301">
    <property type="term" value="P:cell division"/>
    <property type="evidence" value="ECO:0007669"/>
    <property type="project" value="UniProtKB-KW"/>
</dbReference>
<dbReference type="Gene3D" id="3.30.1490.480">
    <property type="entry name" value="Endolytic murein transglycosylase"/>
    <property type="match status" value="2"/>
</dbReference>
<keyword evidence="2" id="KW-0131">Cell cycle</keyword>
<name>A0ABV2J827_9FIRM</name>
<proteinExistence type="predicted"/>
<keyword evidence="1" id="KW-0472">Membrane</keyword>
<keyword evidence="1" id="KW-0812">Transmembrane</keyword>
<dbReference type="EMBL" id="JBEPMA010000002">
    <property type="protein sequence ID" value="MET3616927.1"/>
    <property type="molecule type" value="Genomic_DNA"/>
</dbReference>
<evidence type="ECO:0000256" key="1">
    <source>
        <dbReference type="SAM" id="Phobius"/>
    </source>
</evidence>
<sequence>MRNFNKLSLFLMKVLEIFLLVLFFVLLVFIVKWRIDHLYANSINNGEVDFKIKDEFIKTKTEILGLMGKTDEEYKIPVVKEREIEPNKKESIIINVPANTDKDSLGEILMSKNLIADINEYNRLVDDMGIAEKILPGHYEIKEGMKVKEILSDISGNVLHEYKFNISEGASAADVGNMLEDIGMIESSYAFVEKCKEMNKTQFVPGEHHVTMPLKVAKIIEQITV</sequence>
<accession>A0ABV2J827</accession>
<dbReference type="Proteomes" id="UP001549162">
    <property type="component" value="Unassembled WGS sequence"/>
</dbReference>
<evidence type="ECO:0000313" key="2">
    <source>
        <dbReference type="EMBL" id="MET3616927.1"/>
    </source>
</evidence>
<protein>
    <submittedName>
        <fullName evidence="2">Cell division protein YceG involved in septum cleavage</fullName>
    </submittedName>
</protein>
<keyword evidence="1" id="KW-1133">Transmembrane helix</keyword>
<keyword evidence="2" id="KW-0132">Cell division</keyword>
<comment type="caution">
    <text evidence="2">The sequence shown here is derived from an EMBL/GenBank/DDBJ whole genome shotgun (WGS) entry which is preliminary data.</text>
</comment>